<accession>A0ABY0FIF1</accession>
<dbReference type="PROSITE" id="PS00830">
    <property type="entry name" value="GREAB_2"/>
    <property type="match status" value="1"/>
</dbReference>
<reference evidence="3 4" key="1">
    <citation type="journal article" date="2018" name="bioRxiv">
        <title>Evidence of independent acquisition and adaption of ultra-small bacteria to human hosts across the highly diverse yet reduced genomes of the phylum Saccharibacteria.</title>
        <authorList>
            <person name="McLean J.S."/>
            <person name="Bor B."/>
            <person name="To T.T."/>
            <person name="Liu Q."/>
            <person name="Kearns K.A."/>
            <person name="Solden L.M."/>
            <person name="Wrighton K.C."/>
            <person name="He X."/>
            <person name="Shi W."/>
        </authorList>
    </citation>
    <scope>NUCLEOTIDE SEQUENCE [LARGE SCALE GENOMIC DNA]</scope>
    <source>
        <strain evidence="3 4">TM7_CMJM_G6_1_HOT_870</strain>
    </source>
</reference>
<dbReference type="Pfam" id="PF01272">
    <property type="entry name" value="GreA_GreB"/>
    <property type="match status" value="1"/>
</dbReference>
<dbReference type="InterPro" id="IPR018151">
    <property type="entry name" value="TF_GreA/GreB_CS"/>
</dbReference>
<keyword evidence="4" id="KW-1185">Reference proteome</keyword>
<dbReference type="Proteomes" id="UP001190925">
    <property type="component" value="Unassembled WGS sequence"/>
</dbReference>
<dbReference type="PANTHER" id="PTHR30437">
    <property type="entry name" value="TRANSCRIPTION ELONGATION FACTOR GREA"/>
    <property type="match status" value="1"/>
</dbReference>
<dbReference type="InterPro" id="IPR023459">
    <property type="entry name" value="Tscrpt_elong_fac_GreA/B_fam"/>
</dbReference>
<dbReference type="PANTHER" id="PTHR30437:SF4">
    <property type="entry name" value="TRANSCRIPTION ELONGATION FACTOR GREA"/>
    <property type="match status" value="1"/>
</dbReference>
<evidence type="ECO:0000259" key="2">
    <source>
        <dbReference type="Pfam" id="PF01272"/>
    </source>
</evidence>
<reference evidence="3 4" key="2">
    <citation type="journal article" date="2020" name="Cell Rep.">
        <title>Acquisition and Adaptation of Ultra-small Parasitic Reduced Genome Bacteria to Mammalian Hosts.</title>
        <authorList>
            <person name="McLean J.S."/>
            <person name="Bor B."/>
            <person name="Kerns K.A."/>
            <person name="Liu Q."/>
            <person name="To T.T."/>
            <person name="Solden L."/>
            <person name="Hendrickson E.L."/>
            <person name="Wrighton K."/>
            <person name="Shi W."/>
            <person name="He X."/>
        </authorList>
    </citation>
    <scope>NUCLEOTIDE SEQUENCE [LARGE SCALE GENOMIC DNA]</scope>
    <source>
        <strain evidence="3 4">TM7_CMJM_G6_1_HOT_870</strain>
    </source>
</reference>
<dbReference type="GO" id="GO:0003746">
    <property type="term" value="F:translation elongation factor activity"/>
    <property type="evidence" value="ECO:0007669"/>
    <property type="project" value="UniProtKB-KW"/>
</dbReference>
<dbReference type="SUPFAM" id="SSF54534">
    <property type="entry name" value="FKBP-like"/>
    <property type="match status" value="1"/>
</dbReference>
<evidence type="ECO:0000313" key="4">
    <source>
        <dbReference type="Proteomes" id="UP001190925"/>
    </source>
</evidence>
<evidence type="ECO:0000256" key="1">
    <source>
        <dbReference type="SAM" id="Coils"/>
    </source>
</evidence>
<protein>
    <submittedName>
        <fullName evidence="3">Transcription elongation factor GreA</fullName>
    </submittedName>
</protein>
<gene>
    <name evidence="3" type="primary">greA_1</name>
    <name evidence="3" type="ORF">G6CMJM_00229</name>
</gene>
<dbReference type="RefSeq" id="WP_129718651.1">
    <property type="nucleotide sequence ID" value="NZ_PRLK01000003.1"/>
</dbReference>
<proteinExistence type="predicted"/>
<dbReference type="InterPro" id="IPR036953">
    <property type="entry name" value="GreA/GreB_C_sf"/>
</dbReference>
<comment type="caution">
    <text evidence="3">The sequence shown here is derived from an EMBL/GenBank/DDBJ whole genome shotgun (WGS) entry which is preliminary data.</text>
</comment>
<sequence>MNNNSKIYLSKHGIKELKKKINKLSHEQKMLELELRNSDVKEDSMLQIEVLARLDSVRSEIAEKQLKLKNAKILPKKKSIIVSLGSIVELIDNATGKIFKYQVVDSIEADPLIGKISSDSPLGKSLLGKKANEMINWSIGVKNMQMQLITVA</sequence>
<evidence type="ECO:0000313" key="3">
    <source>
        <dbReference type="EMBL" id="RYC72737.1"/>
    </source>
</evidence>
<dbReference type="InterPro" id="IPR001437">
    <property type="entry name" value="Tscrpt_elong_fac_GreA/B_C"/>
</dbReference>
<keyword evidence="3" id="KW-0648">Protein biosynthesis</keyword>
<name>A0ABY0FIF1_9BACT</name>
<keyword evidence="1" id="KW-0175">Coiled coil</keyword>
<keyword evidence="3" id="KW-0251">Elongation factor</keyword>
<dbReference type="EMBL" id="PRLK01000003">
    <property type="protein sequence ID" value="RYC72737.1"/>
    <property type="molecule type" value="Genomic_DNA"/>
</dbReference>
<feature type="coiled-coil region" evidence="1">
    <location>
        <begin position="14"/>
        <end position="74"/>
    </location>
</feature>
<feature type="domain" description="Transcription elongation factor GreA/GreB C-terminal" evidence="2">
    <location>
        <begin position="82"/>
        <end position="151"/>
    </location>
</feature>
<organism evidence="3 4">
    <name type="scientific">Candidatus Nanogingivalis gingivitcus</name>
    <dbReference type="NCBI Taxonomy" id="2171992"/>
    <lineage>
        <taxon>Bacteria</taxon>
        <taxon>Candidatus Saccharimonadota</taxon>
        <taxon>Candidatus Nanosyncoccalia</taxon>
        <taxon>Candidatus Nanogingivales</taxon>
        <taxon>Candidatus Nanogingivalaceae</taxon>
        <taxon>Candidatus Nanogingivalis</taxon>
    </lineage>
</organism>
<dbReference type="Gene3D" id="3.10.50.30">
    <property type="entry name" value="Transcription elongation factor, GreA/GreB, C-terminal domain"/>
    <property type="match status" value="1"/>
</dbReference>
<dbReference type="PIRSF" id="PIRSF006092">
    <property type="entry name" value="GreA_GreB"/>
    <property type="match status" value="1"/>
</dbReference>